<dbReference type="EMBL" id="CZDF01000156">
    <property type="protein sequence ID" value="CUR32892.1"/>
    <property type="molecule type" value="Genomic_DNA"/>
</dbReference>
<dbReference type="OrthoDB" id="438485at2"/>
<feature type="domain" description="Protein kinase" evidence="3">
    <location>
        <begin position="132"/>
        <end position="462"/>
    </location>
</feature>
<dbReference type="Proteomes" id="UP000184315">
    <property type="component" value="Unassembled WGS sequence"/>
</dbReference>
<evidence type="ECO:0000259" key="3">
    <source>
        <dbReference type="PROSITE" id="PS50011"/>
    </source>
</evidence>
<dbReference type="STRING" id="671072.PL9214500139"/>
<evidence type="ECO:0000256" key="2">
    <source>
        <dbReference type="SAM" id="Phobius"/>
    </source>
</evidence>
<sequence length="558" mass="64091">MNPQAGTSRRRYDPEEIARYYRRRPWLAIGRTILIIWHFAGFLLGLLWDQWQHRDVEHTPKRAAHLRHVLTDLGPTYIKVGQALSTRPDLIRKDFLEELTKLQDQLPPFNHEQAMAIIEAELDQDLDLIYNEISPEPIAAASLGQVYRARLRTGEEVAVKVQRPNLLPVLTLDLYLMRWAAGWLSPWLPLNLGHDLTLIVDEFGIKLFEEIDYINEGRNAERFATYFADDPHVKVPSIYWRYTTTCVLTLEWINGFKLTDTERIKAAGLDQDALIQIGVTSGLRQLLEFGFFHADPHPGNLFALPDGRMAFIDFGMMDQLEQITKETLVDSVVHLINKDYDQLAIDFVKLGFLSPETDIRPIIPALESVLGDVMGTSVKDFNFKTITDSFSELMYEYPFRVPAQFALIIRSLVTQEGIALSLNPDFKIVDVAYPYVARRLLNGETPALRRRLIEVLFKDGKFQWQRLENMIAIARSDRNFDLLPTAQLGLKYLLSDEGDFLRRQIILALTEDDRLHTTEVQRLWSLIQPDLQPSRLFDAAWGAISQFSTDQVAALKLS</sequence>
<accession>A0A1J1LLS1</accession>
<organism evidence="4 5">
    <name type="scientific">Planktothrix tepida PCC 9214</name>
    <dbReference type="NCBI Taxonomy" id="671072"/>
    <lineage>
        <taxon>Bacteria</taxon>
        <taxon>Bacillati</taxon>
        <taxon>Cyanobacteriota</taxon>
        <taxon>Cyanophyceae</taxon>
        <taxon>Oscillatoriophycideae</taxon>
        <taxon>Oscillatoriales</taxon>
        <taxon>Microcoleaceae</taxon>
        <taxon>Planktothrix</taxon>
    </lineage>
</organism>
<dbReference type="InterPro" id="IPR011009">
    <property type="entry name" value="Kinase-like_dom_sf"/>
</dbReference>
<reference evidence="5" key="1">
    <citation type="submission" date="2015-10" db="EMBL/GenBank/DDBJ databases">
        <authorList>
            <person name="Regsiter A."/>
            <person name="william w."/>
        </authorList>
    </citation>
    <scope>NUCLEOTIDE SEQUENCE [LARGE SCALE GENOMIC DNA]</scope>
</reference>
<dbReference type="RefSeq" id="WP_072719591.1">
    <property type="nucleotide sequence ID" value="NZ_LN889802.1"/>
</dbReference>
<dbReference type="PANTHER" id="PTHR10566:SF128">
    <property type="entry name" value="UBIB DOMAIN CONTAINING KINASE"/>
    <property type="match status" value="1"/>
</dbReference>
<dbReference type="SUPFAM" id="SSF56112">
    <property type="entry name" value="Protein kinase-like (PK-like)"/>
    <property type="match status" value="1"/>
</dbReference>
<gene>
    <name evidence="4" type="ORF">PL9214500139</name>
</gene>
<keyword evidence="2" id="KW-0472">Membrane</keyword>
<evidence type="ECO:0000313" key="4">
    <source>
        <dbReference type="EMBL" id="CUR32892.1"/>
    </source>
</evidence>
<feature type="transmembrane region" description="Helical" evidence="2">
    <location>
        <begin position="26"/>
        <end position="48"/>
    </location>
</feature>
<protein>
    <recommendedName>
        <fullName evidence="3">Protein kinase domain-containing protein</fullName>
    </recommendedName>
</protein>
<name>A0A1J1LLS1_9CYAN</name>
<dbReference type="GO" id="GO:0005524">
    <property type="term" value="F:ATP binding"/>
    <property type="evidence" value="ECO:0007669"/>
    <property type="project" value="InterPro"/>
</dbReference>
<keyword evidence="2" id="KW-0812">Transmembrane</keyword>
<dbReference type="InterPro" id="IPR000719">
    <property type="entry name" value="Prot_kinase_dom"/>
</dbReference>
<keyword evidence="2" id="KW-1133">Transmembrane helix</keyword>
<dbReference type="GO" id="GO:0004672">
    <property type="term" value="F:protein kinase activity"/>
    <property type="evidence" value="ECO:0007669"/>
    <property type="project" value="InterPro"/>
</dbReference>
<dbReference type="PANTHER" id="PTHR10566">
    <property type="entry name" value="CHAPERONE-ACTIVITY OF BC1 COMPLEX CABC1 -RELATED"/>
    <property type="match status" value="1"/>
</dbReference>
<dbReference type="AlphaFoldDB" id="A0A1J1LLS1"/>
<evidence type="ECO:0000313" key="5">
    <source>
        <dbReference type="Proteomes" id="UP000184315"/>
    </source>
</evidence>
<evidence type="ECO:0000256" key="1">
    <source>
        <dbReference type="ARBA" id="ARBA00009670"/>
    </source>
</evidence>
<keyword evidence="5" id="KW-1185">Reference proteome</keyword>
<dbReference type="InterPro" id="IPR004147">
    <property type="entry name" value="ABC1_dom"/>
</dbReference>
<dbReference type="PROSITE" id="PS50011">
    <property type="entry name" value="PROTEIN_KINASE_DOM"/>
    <property type="match status" value="1"/>
</dbReference>
<dbReference type="InterPro" id="IPR050154">
    <property type="entry name" value="UbiB_kinase"/>
</dbReference>
<proteinExistence type="inferred from homology"/>
<dbReference type="Pfam" id="PF03109">
    <property type="entry name" value="ABC1"/>
    <property type="match status" value="1"/>
</dbReference>
<dbReference type="CDD" id="cd05121">
    <property type="entry name" value="ABC1_ADCK3-like"/>
    <property type="match status" value="1"/>
</dbReference>
<comment type="similarity">
    <text evidence="1">Belongs to the protein kinase superfamily. ADCK protein kinase family.</text>
</comment>